<feature type="region of interest" description="Disordered" evidence="12">
    <location>
        <begin position="511"/>
        <end position="540"/>
    </location>
</feature>
<gene>
    <name evidence="13" type="primary">Fam120b</name>
    <name evidence="13" type="ORF">STEDEN_R01741</name>
</gene>
<name>A0A7K9RQM7_9PASS</name>
<dbReference type="GO" id="GO:0035357">
    <property type="term" value="P:peroxisome proliferator activated receptor signaling pathway"/>
    <property type="evidence" value="ECO:0007669"/>
    <property type="project" value="TreeGrafter"/>
</dbReference>
<evidence type="ECO:0000256" key="8">
    <source>
        <dbReference type="ARBA" id="ARBA00057492"/>
    </source>
</evidence>
<evidence type="ECO:0000256" key="5">
    <source>
        <dbReference type="ARBA" id="ARBA00023159"/>
    </source>
</evidence>
<sequence>LLSGCCEFRRSAMGVKGLQGFVARVCPDACQTVDLREMAEKHRIDHPDAPPVIVVDAMSCVRRWYTPESWVCGGQWREYLAILEDFINAFMAAGIQLVFYFDGVVEEKKRDEWIKRRVKNTEEIARLFRFIKTHRKQPGREMFVLPSALPTFTRYALKSLGQKTVCTLQEADFEVAAYGLQHNCIGILGQDSDYLIYNTCPYFSIENLHLDRLVTVMYSREVLCRVLGISLTDLPLFACLLGNDVVPESMLEGFWHKCLTTSPHRNSSYNRRTNILLSVANYISKIPCSYSSLKHLEEILPLGSDKTLLCRGVNSYLLPGQQSPWIPPSVTNCQTLSLQQQSALCQDKEIFQVTFFLKFKVSLLLKRQVGQIMGISPCIGQQLGTEMYFHVLYDLSIRLGFYFESPQVSHKLASDLLGCASLPHHPHSKGLLPNISSKPTFCKFKSISPDPVTTHLCEESLSSSFVAPFRYLKAPEPSLLQLHNPCSLSLIAEVLQPSGLTLTGRSLSCDGNIRAGHSTPGRESPEQSRQGESPPGHAALDAAQGSIGYEHTLLIMPSSFFEQLAKEQHIQSENYCIFNILSHGEIECSNSLEDDYDTEIPGQALIYRPARQHIYSVLLESGKGGTSPVVKEWFVYFGNPLKQPDLIQPVQPSVTGGTPNLKTLWLAKGPDVEKQRYSTFLACFHLQDEMEELQALEAPVAGFCCLLAYLMMQVSSLSLEDLNAFLALILCLKGKSAAQLTGLQLAQVDSRAVHLGAVLIRGLTTLLMANSACGFPFRMDDLMPWAVFDGKLFQEKYQQSHQGCSMEELLEGNVS</sequence>
<keyword evidence="4" id="KW-0805">Transcription regulation</keyword>
<feature type="non-terminal residue" evidence="13">
    <location>
        <position position="815"/>
    </location>
</feature>
<dbReference type="Gene3D" id="3.40.50.1010">
    <property type="entry name" value="5'-nuclease"/>
    <property type="match status" value="1"/>
</dbReference>
<evidence type="ECO:0000256" key="2">
    <source>
        <dbReference type="ARBA" id="ARBA00009495"/>
    </source>
</evidence>
<keyword evidence="14" id="KW-1185">Reference proteome</keyword>
<comment type="caution">
    <text evidence="13">The sequence shown here is derived from an EMBL/GenBank/DDBJ whole genome shotgun (WGS) entry which is preliminary data.</text>
</comment>
<evidence type="ECO:0000256" key="4">
    <source>
        <dbReference type="ARBA" id="ARBA00023015"/>
    </source>
</evidence>
<reference evidence="13 14" key="1">
    <citation type="submission" date="2019-09" db="EMBL/GenBank/DDBJ databases">
        <title>Bird 10,000 Genomes (B10K) Project - Family phase.</title>
        <authorList>
            <person name="Zhang G."/>
        </authorList>
    </citation>
    <scope>NUCLEOTIDE SEQUENCE [LARGE SCALE GENOMIC DNA]</scope>
    <source>
        <strain evidence="13">B10K-DU-001-27</strain>
        <tissue evidence="13">Muscle</tissue>
    </source>
</reference>
<accession>A0A7K9RQM7</accession>
<comment type="subcellular location">
    <subcellularLocation>
        <location evidence="1">Nucleus</location>
    </subcellularLocation>
</comment>
<dbReference type="InterPro" id="IPR026784">
    <property type="entry name" value="Coact_PPARg"/>
</dbReference>
<organism evidence="13 14">
    <name type="scientific">Sterrhoptilus dennistouni</name>
    <dbReference type="NCBI Taxonomy" id="2585820"/>
    <lineage>
        <taxon>Eukaryota</taxon>
        <taxon>Metazoa</taxon>
        <taxon>Chordata</taxon>
        <taxon>Craniata</taxon>
        <taxon>Vertebrata</taxon>
        <taxon>Euteleostomi</taxon>
        <taxon>Archelosauria</taxon>
        <taxon>Archosauria</taxon>
        <taxon>Dinosauria</taxon>
        <taxon>Saurischia</taxon>
        <taxon>Theropoda</taxon>
        <taxon>Coelurosauria</taxon>
        <taxon>Aves</taxon>
        <taxon>Neognathae</taxon>
        <taxon>Neoaves</taxon>
        <taxon>Telluraves</taxon>
        <taxon>Australaves</taxon>
        <taxon>Passeriformes</taxon>
        <taxon>Sylvioidea</taxon>
        <taxon>Zosteropidae</taxon>
        <taxon>Sterrhoptilus</taxon>
    </lineage>
</organism>
<evidence type="ECO:0000313" key="13">
    <source>
        <dbReference type="EMBL" id="NXI26227.1"/>
    </source>
</evidence>
<evidence type="ECO:0000256" key="12">
    <source>
        <dbReference type="SAM" id="MobiDB-lite"/>
    </source>
</evidence>
<evidence type="ECO:0000256" key="11">
    <source>
        <dbReference type="ARBA" id="ARBA00081567"/>
    </source>
</evidence>
<dbReference type="PANTHER" id="PTHR15976">
    <property type="entry name" value="CONSTITUTIVE COACTIVATOR OF PEROXISOME PROLIFERATOR-ACTIVATED RECEPTOR GAMMA"/>
    <property type="match status" value="1"/>
</dbReference>
<dbReference type="FunFam" id="3.40.50.1010:FF:000013">
    <property type="entry name" value="Constitutive coactivator of peroxisome proliferator-activated receptor gamma"/>
    <property type="match status" value="1"/>
</dbReference>
<evidence type="ECO:0000256" key="6">
    <source>
        <dbReference type="ARBA" id="ARBA00023163"/>
    </source>
</evidence>
<dbReference type="GO" id="GO:0045444">
    <property type="term" value="P:fat cell differentiation"/>
    <property type="evidence" value="ECO:0007669"/>
    <property type="project" value="TreeGrafter"/>
</dbReference>
<dbReference type="SUPFAM" id="SSF88723">
    <property type="entry name" value="PIN domain-like"/>
    <property type="match status" value="1"/>
</dbReference>
<dbReference type="GO" id="GO:0005634">
    <property type="term" value="C:nucleus"/>
    <property type="evidence" value="ECO:0007669"/>
    <property type="project" value="UniProtKB-SubCell"/>
</dbReference>
<keyword evidence="3" id="KW-0221">Differentiation</keyword>
<keyword evidence="6" id="KW-0804">Transcription</keyword>
<keyword evidence="5" id="KW-0010">Activator</keyword>
<dbReference type="InterPro" id="IPR029060">
    <property type="entry name" value="PIN-like_dom_sf"/>
</dbReference>
<dbReference type="PANTHER" id="PTHR15976:SF17">
    <property type="entry name" value="CONSTITUTIVE COACTIVATOR OF PEROXISOME PROLIFERATOR-ACTIVATED RECEPTOR GAMMA"/>
    <property type="match status" value="1"/>
</dbReference>
<dbReference type="CDD" id="cd18672">
    <property type="entry name" value="PIN_FAM120B-like"/>
    <property type="match status" value="1"/>
</dbReference>
<comment type="subunit">
    <text evidence="9">Interacts with ESR1 and RXRA. Interacts with PPARG; in a ligand-independent manner.</text>
</comment>
<comment type="function">
    <text evidence="8">Functions as a transactivator of PPARG and ESR1. Functions in adipogenesis through PPARG activation.</text>
</comment>
<dbReference type="Proteomes" id="UP000572325">
    <property type="component" value="Unassembled WGS sequence"/>
</dbReference>
<evidence type="ECO:0000256" key="9">
    <source>
        <dbReference type="ARBA" id="ARBA00065429"/>
    </source>
</evidence>
<proteinExistence type="inferred from homology"/>
<dbReference type="EMBL" id="VWZU01008650">
    <property type="protein sequence ID" value="NXI26227.1"/>
    <property type="molecule type" value="Genomic_DNA"/>
</dbReference>
<dbReference type="AlphaFoldDB" id="A0A7K9RQM7"/>
<evidence type="ECO:0000256" key="7">
    <source>
        <dbReference type="ARBA" id="ARBA00023242"/>
    </source>
</evidence>
<keyword evidence="7" id="KW-0539">Nucleus</keyword>
<feature type="non-terminal residue" evidence="13">
    <location>
        <position position="1"/>
    </location>
</feature>
<evidence type="ECO:0000313" key="14">
    <source>
        <dbReference type="Proteomes" id="UP000572325"/>
    </source>
</evidence>
<evidence type="ECO:0000256" key="1">
    <source>
        <dbReference type="ARBA" id="ARBA00004123"/>
    </source>
</evidence>
<evidence type="ECO:0000256" key="10">
    <source>
        <dbReference type="ARBA" id="ARBA00067859"/>
    </source>
</evidence>
<evidence type="ECO:0000256" key="3">
    <source>
        <dbReference type="ARBA" id="ARBA00022782"/>
    </source>
</evidence>
<comment type="similarity">
    <text evidence="2">Belongs to the constitutive coactivator of PPAR-gamma family.</text>
</comment>
<protein>
    <recommendedName>
        <fullName evidence="10">Constitutive coactivator of peroxisome proliferator-activated receptor gamma</fullName>
    </recommendedName>
    <alternativeName>
        <fullName evidence="11">Protein FAM120B</fullName>
    </alternativeName>
</protein>